<organism evidence="2 3">
    <name type="scientific">Nyctereutes procyonoides</name>
    <name type="common">Raccoon dog</name>
    <name type="synonym">Canis procyonoides</name>
    <dbReference type="NCBI Taxonomy" id="34880"/>
    <lineage>
        <taxon>Eukaryota</taxon>
        <taxon>Metazoa</taxon>
        <taxon>Chordata</taxon>
        <taxon>Craniata</taxon>
        <taxon>Vertebrata</taxon>
        <taxon>Euteleostomi</taxon>
        <taxon>Mammalia</taxon>
        <taxon>Eutheria</taxon>
        <taxon>Laurasiatheria</taxon>
        <taxon>Carnivora</taxon>
        <taxon>Caniformia</taxon>
        <taxon>Canidae</taxon>
        <taxon>Nyctereutes</taxon>
    </lineage>
</organism>
<accession>A0A811YD71</accession>
<proteinExistence type="predicted"/>
<feature type="region of interest" description="Disordered" evidence="1">
    <location>
        <begin position="218"/>
        <end position="250"/>
    </location>
</feature>
<dbReference type="EMBL" id="CAJHUB010000671">
    <property type="protein sequence ID" value="CAD7673347.1"/>
    <property type="molecule type" value="Genomic_DNA"/>
</dbReference>
<gene>
    <name evidence="2" type="ORF">NYPRO_LOCUS6142</name>
</gene>
<name>A0A811YD71_NYCPR</name>
<keyword evidence="3" id="KW-1185">Reference proteome</keyword>
<dbReference type="AlphaFoldDB" id="A0A811YD71"/>
<reference evidence="2" key="1">
    <citation type="submission" date="2020-12" db="EMBL/GenBank/DDBJ databases">
        <authorList>
            <consortium name="Molecular Ecology Group"/>
        </authorList>
    </citation>
    <scope>NUCLEOTIDE SEQUENCE</scope>
    <source>
        <strain evidence="2">TBG_1078</strain>
    </source>
</reference>
<sequence length="276" mass="30022">MIFSISRFFCGTPHTCFSATGSPFAWLPQLHPDPSGRVAARLRWAAPEAAGEHGEGTQPGAAPGSEEVTEVTFPDLPLRPTPEEGACALGALLVRQRLASGPVPEEVDGLFPQGQLLKQGRPQLRECTSPRAPNQRWVSEALLIRSEAGSAPLRTARCPLPDCRTCGALGPCRCAQQECHPPRPKRGPPETCCNLKPMHLLAPLKGILRLKANEETRSQSISVASVPRPKHEGRPRRAELRDEADKESPFSQPLIQGCFLQIWPQNEVSKGFKNAS</sequence>
<protein>
    <submittedName>
        <fullName evidence="2">(raccoon dog) hypothetical protein</fullName>
    </submittedName>
</protein>
<feature type="compositionally biased region" description="Basic and acidic residues" evidence="1">
    <location>
        <begin position="229"/>
        <end position="248"/>
    </location>
</feature>
<comment type="caution">
    <text evidence="2">The sequence shown here is derived from an EMBL/GenBank/DDBJ whole genome shotgun (WGS) entry which is preliminary data.</text>
</comment>
<evidence type="ECO:0000313" key="2">
    <source>
        <dbReference type="EMBL" id="CAD7673347.1"/>
    </source>
</evidence>
<dbReference type="Proteomes" id="UP000645828">
    <property type="component" value="Unassembled WGS sequence"/>
</dbReference>
<evidence type="ECO:0000256" key="1">
    <source>
        <dbReference type="SAM" id="MobiDB-lite"/>
    </source>
</evidence>
<evidence type="ECO:0000313" key="3">
    <source>
        <dbReference type="Proteomes" id="UP000645828"/>
    </source>
</evidence>